<proteinExistence type="predicted"/>
<dbReference type="EMBL" id="CP060697">
    <property type="protein sequence ID" value="QNM82079.1"/>
    <property type="molecule type" value="Genomic_DNA"/>
</dbReference>
<dbReference type="RefSeq" id="WP_187479034.1">
    <property type="nucleotide sequence ID" value="NZ_CP060697.1"/>
</dbReference>
<feature type="transmembrane region" description="Helical" evidence="1">
    <location>
        <begin position="12"/>
        <end position="35"/>
    </location>
</feature>
<protein>
    <recommendedName>
        <fullName evidence="4">Inner membrane protein</fullName>
    </recommendedName>
</protein>
<dbReference type="KEGG" id="ssau:H8M03_08530"/>
<evidence type="ECO:0000256" key="1">
    <source>
        <dbReference type="SAM" id="Phobius"/>
    </source>
</evidence>
<evidence type="ECO:0008006" key="4">
    <source>
        <dbReference type="Google" id="ProtNLM"/>
    </source>
</evidence>
<keyword evidence="1" id="KW-0472">Membrane</keyword>
<keyword evidence="3" id="KW-1185">Reference proteome</keyword>
<keyword evidence="1" id="KW-0812">Transmembrane</keyword>
<accession>A0A7G9L0D0</accession>
<organism evidence="2 3">
    <name type="scientific">Sphingomonas sabuli</name>
    <dbReference type="NCBI Taxonomy" id="2764186"/>
    <lineage>
        <taxon>Bacteria</taxon>
        <taxon>Pseudomonadati</taxon>
        <taxon>Pseudomonadota</taxon>
        <taxon>Alphaproteobacteria</taxon>
        <taxon>Sphingomonadales</taxon>
        <taxon>Sphingomonadaceae</taxon>
        <taxon>Sphingomonas</taxon>
    </lineage>
</organism>
<gene>
    <name evidence="2" type="ORF">H8M03_08530</name>
</gene>
<sequence>MMDRGHGSGMGWGARIAIAVVLIVIGAAAATWTLARWQGAARVLGVAPAQTGARAYAPPPPLPPAAPAAPQVQDSLNPVIAEQIGELQARVQRVESESEEVQGSAGRADALLIAFSARRAIERGVRLGYLEPLLVDRFGKQHPQAVARIVTTARAPVRLSELITRYQDLQQDLTGPPPDEGLWTGFKRGIGSLVSVRRSDRPSTQPQARYDRALSHMMSGEVDSALAETMRLPGAPRANEWVRDARRYVATHRALDEIESAALVGGPAAQPVALPPAPAPAPRAP</sequence>
<reference evidence="2 3" key="1">
    <citation type="submission" date="2020-08" db="EMBL/GenBank/DDBJ databases">
        <title>Sphingomonas sp. sand1-3 16S ribosomal RNA gene Genome sequencing and assembly.</title>
        <authorList>
            <person name="Kang M."/>
        </authorList>
    </citation>
    <scope>NUCLEOTIDE SEQUENCE [LARGE SCALE GENOMIC DNA]</scope>
    <source>
        <strain evidence="3">sand1-3</strain>
    </source>
</reference>
<dbReference type="AlphaFoldDB" id="A0A7G9L0D0"/>
<dbReference type="Proteomes" id="UP000515861">
    <property type="component" value="Chromosome"/>
</dbReference>
<evidence type="ECO:0000313" key="2">
    <source>
        <dbReference type="EMBL" id="QNM82079.1"/>
    </source>
</evidence>
<name>A0A7G9L0D0_9SPHN</name>
<keyword evidence="1" id="KW-1133">Transmembrane helix</keyword>
<evidence type="ECO:0000313" key="3">
    <source>
        <dbReference type="Proteomes" id="UP000515861"/>
    </source>
</evidence>